<evidence type="ECO:0000256" key="14">
    <source>
        <dbReference type="ARBA" id="ARBA00061570"/>
    </source>
</evidence>
<dbReference type="InterPro" id="IPR037219">
    <property type="entry name" value="Peptidase_M41-like"/>
</dbReference>
<dbReference type="Pfam" id="PF00004">
    <property type="entry name" value="AAA"/>
    <property type="match status" value="1"/>
</dbReference>
<dbReference type="InterPro" id="IPR003960">
    <property type="entry name" value="ATPase_AAA_CS"/>
</dbReference>
<comment type="subunit">
    <text evidence="15">Homohexamer.</text>
</comment>
<feature type="binding site" evidence="15">
    <location>
        <position position="438"/>
    </location>
    <ligand>
        <name>Zn(2+)</name>
        <dbReference type="ChEBI" id="CHEBI:29105"/>
        <note>catalytic</note>
    </ligand>
</feature>
<evidence type="ECO:0000259" key="18">
    <source>
        <dbReference type="SMART" id="SM00382"/>
    </source>
</evidence>
<sequence length="646" mass="70394">MEPRQQKFSLWYAIVVMLAMLAVQTLFVSEQVEVLPYSDFKVLLKAGKLKDVAVGEQNITGTFSTDGIETLLTPQQTDEIRRTGKGDRAFSTLRVNDPGLVQDLEAAKVRFVGRPDSKWLSAILSWVVPAVIFFAIWSFLIKRVGGAAGGLMEIGKSKAKVYMQKETGVTFADVAGIDEAKEELSEIVSFLKDPLRYQRLGGRIPKGVLLVGAPGTGKTLLAKAVAGEAAVPFFSMSGSDFVEMFVGVGAARVRDLFNQAERMAPCIIFIDELDALGKTRALNIVGGNEEREQTLNQLLVEMDGFDSNKGVIIMAATNRPEILDPALLRPGRFDRHIALDRPDLKGRAQILKVHVKSVTLAPDVDLDTIAARTPGFAGADLANLVNEAALLAARNGKSAVETSDFDQALDRIVGGLEKKNRVMNAKEKETIAYHEAGHAIVAEHRPLADRVSKVSIIPRGIAALGYTQQTPTEDRYLLKRSELLDRLDVLLGGYVAEQIVYGDVSTGAQNDLQRATDLARQMITQFGMSEQLGLATYEQTPNPLFSGTGLQQYERKAYSESTARMIDNEVRKVLADAGARVKATLERQRTKLQALAGMLLEKEVVDRQDLDRILSEKVWPMPQSKPGPGTGAPASAGMPGHARPDA</sequence>
<dbReference type="GO" id="GO:0004222">
    <property type="term" value="F:metalloendopeptidase activity"/>
    <property type="evidence" value="ECO:0007669"/>
    <property type="project" value="InterPro"/>
</dbReference>
<feature type="transmembrane region" description="Helical" evidence="15">
    <location>
        <begin position="119"/>
        <end position="141"/>
    </location>
</feature>
<evidence type="ECO:0000256" key="10">
    <source>
        <dbReference type="ARBA" id="ARBA00022840"/>
    </source>
</evidence>
<keyword evidence="11 15" id="KW-1133">Transmembrane helix</keyword>
<dbReference type="InterPro" id="IPR003593">
    <property type="entry name" value="AAA+_ATPase"/>
</dbReference>
<dbReference type="PANTHER" id="PTHR23076:SF97">
    <property type="entry name" value="ATP-DEPENDENT ZINC METALLOPROTEASE YME1L1"/>
    <property type="match status" value="1"/>
</dbReference>
<comment type="function">
    <text evidence="15">Acts as a processive, ATP-dependent zinc metallopeptidase for both cytoplasmic and membrane proteins. Plays a role in the quality control of integral membrane proteins.</text>
</comment>
<dbReference type="GO" id="GO:0008270">
    <property type="term" value="F:zinc ion binding"/>
    <property type="evidence" value="ECO:0007669"/>
    <property type="project" value="UniProtKB-UniRule"/>
</dbReference>
<keyword evidence="13 15" id="KW-0472">Membrane</keyword>
<evidence type="ECO:0000256" key="8">
    <source>
        <dbReference type="ARBA" id="ARBA00022801"/>
    </source>
</evidence>
<dbReference type="Gene3D" id="1.10.8.60">
    <property type="match status" value="1"/>
</dbReference>
<dbReference type="NCBIfam" id="TIGR01241">
    <property type="entry name" value="FtsH_fam"/>
    <property type="match status" value="1"/>
</dbReference>
<dbReference type="PROSITE" id="PS00674">
    <property type="entry name" value="AAA"/>
    <property type="match status" value="1"/>
</dbReference>
<dbReference type="AlphaFoldDB" id="A0AAW5ZJZ7"/>
<evidence type="ECO:0000256" key="7">
    <source>
        <dbReference type="ARBA" id="ARBA00022741"/>
    </source>
</evidence>
<evidence type="ECO:0000256" key="13">
    <source>
        <dbReference type="ARBA" id="ARBA00023136"/>
    </source>
</evidence>
<dbReference type="FunFam" id="3.40.50.300:FF:000001">
    <property type="entry name" value="ATP-dependent zinc metalloprotease FtsH"/>
    <property type="match status" value="1"/>
</dbReference>
<dbReference type="InterPro" id="IPR011546">
    <property type="entry name" value="Pept_M41_FtsH_extracell"/>
</dbReference>
<feature type="region of interest" description="Disordered" evidence="17">
    <location>
        <begin position="617"/>
        <end position="646"/>
    </location>
</feature>
<keyword evidence="8 15" id="KW-0378">Hydrolase</keyword>
<dbReference type="InterPro" id="IPR003959">
    <property type="entry name" value="ATPase_AAA_core"/>
</dbReference>
<evidence type="ECO:0000256" key="12">
    <source>
        <dbReference type="ARBA" id="ARBA00023049"/>
    </source>
</evidence>
<dbReference type="InterPro" id="IPR041569">
    <property type="entry name" value="AAA_lid_3"/>
</dbReference>
<dbReference type="GO" id="GO:0030163">
    <property type="term" value="P:protein catabolic process"/>
    <property type="evidence" value="ECO:0007669"/>
    <property type="project" value="UniProtKB-UniRule"/>
</dbReference>
<dbReference type="Proteomes" id="UP001144050">
    <property type="component" value="Unassembled WGS sequence"/>
</dbReference>
<dbReference type="Gene3D" id="3.30.720.210">
    <property type="match status" value="1"/>
</dbReference>
<evidence type="ECO:0000256" key="9">
    <source>
        <dbReference type="ARBA" id="ARBA00022833"/>
    </source>
</evidence>
<feature type="binding site" evidence="15">
    <location>
        <position position="511"/>
    </location>
    <ligand>
        <name>Zn(2+)</name>
        <dbReference type="ChEBI" id="CHEBI:29105"/>
        <note>catalytic</note>
    </ligand>
</feature>
<dbReference type="InterPro" id="IPR005936">
    <property type="entry name" value="FtsH"/>
</dbReference>
<feature type="active site" evidence="15">
    <location>
        <position position="435"/>
    </location>
</feature>
<dbReference type="SUPFAM" id="SSF140990">
    <property type="entry name" value="FtsH protease domain-like"/>
    <property type="match status" value="1"/>
</dbReference>
<evidence type="ECO:0000256" key="17">
    <source>
        <dbReference type="SAM" id="MobiDB-lite"/>
    </source>
</evidence>
<proteinExistence type="inferred from homology"/>
<dbReference type="GO" id="GO:0004176">
    <property type="term" value="F:ATP-dependent peptidase activity"/>
    <property type="evidence" value="ECO:0007669"/>
    <property type="project" value="InterPro"/>
</dbReference>
<feature type="compositionally biased region" description="Low complexity" evidence="17">
    <location>
        <begin position="631"/>
        <end position="640"/>
    </location>
</feature>
<dbReference type="HAMAP" id="MF_01458">
    <property type="entry name" value="FtsH"/>
    <property type="match status" value="1"/>
</dbReference>
<keyword evidence="5 15" id="KW-0812">Transmembrane</keyword>
<dbReference type="GO" id="GO:0016887">
    <property type="term" value="F:ATP hydrolysis activity"/>
    <property type="evidence" value="ECO:0007669"/>
    <property type="project" value="UniProtKB-UniRule"/>
</dbReference>
<dbReference type="Gene3D" id="1.20.58.760">
    <property type="entry name" value="Peptidase M41"/>
    <property type="match status" value="1"/>
</dbReference>
<dbReference type="InterPro" id="IPR027417">
    <property type="entry name" value="P-loop_NTPase"/>
</dbReference>
<evidence type="ECO:0000256" key="16">
    <source>
        <dbReference type="RuleBase" id="RU003651"/>
    </source>
</evidence>
<comment type="caution">
    <text evidence="19">The sequence shown here is derived from an EMBL/GenBank/DDBJ whole genome shotgun (WGS) entry which is preliminary data.</text>
</comment>
<comment type="similarity">
    <text evidence="14 15">In the central section; belongs to the AAA ATPase family.</text>
</comment>
<dbReference type="Pfam" id="PF17862">
    <property type="entry name" value="AAA_lid_3"/>
    <property type="match status" value="1"/>
</dbReference>
<evidence type="ECO:0000256" key="6">
    <source>
        <dbReference type="ARBA" id="ARBA00022723"/>
    </source>
</evidence>
<evidence type="ECO:0000256" key="4">
    <source>
        <dbReference type="ARBA" id="ARBA00022670"/>
    </source>
</evidence>
<dbReference type="Pfam" id="PF06480">
    <property type="entry name" value="FtsH_ext"/>
    <property type="match status" value="1"/>
</dbReference>
<dbReference type="CDD" id="cd19501">
    <property type="entry name" value="RecA-like_FtsH"/>
    <property type="match status" value="1"/>
</dbReference>
<protein>
    <recommendedName>
        <fullName evidence="15">ATP-dependent zinc metalloprotease FtsH</fullName>
        <ecNumber evidence="15">3.4.24.-</ecNumber>
    </recommendedName>
</protein>
<dbReference type="EC" id="3.4.24.-" evidence="15"/>
<dbReference type="SUPFAM" id="SSF52540">
    <property type="entry name" value="P-loop containing nucleoside triphosphate hydrolases"/>
    <property type="match status" value="1"/>
</dbReference>
<comment type="similarity">
    <text evidence="2 15">In the C-terminal section; belongs to the peptidase M41 family.</text>
</comment>
<gene>
    <name evidence="15 19" type="primary">ftsH</name>
    <name evidence="19" type="ORF">LBW59_04120</name>
</gene>
<dbReference type="SMART" id="SM00382">
    <property type="entry name" value="AAA"/>
    <property type="match status" value="1"/>
</dbReference>
<keyword evidence="10 15" id="KW-0067">ATP-binding</keyword>
<evidence type="ECO:0000256" key="11">
    <source>
        <dbReference type="ARBA" id="ARBA00022989"/>
    </source>
</evidence>
<feature type="domain" description="AAA+ ATPase" evidence="18">
    <location>
        <begin position="204"/>
        <end position="343"/>
    </location>
</feature>
<dbReference type="Gene3D" id="3.40.50.300">
    <property type="entry name" value="P-loop containing nucleotide triphosphate hydrolases"/>
    <property type="match status" value="1"/>
</dbReference>
<dbReference type="GO" id="GO:0005524">
    <property type="term" value="F:ATP binding"/>
    <property type="evidence" value="ECO:0007669"/>
    <property type="project" value="UniProtKB-UniRule"/>
</dbReference>
<dbReference type="FunFam" id="1.10.8.60:FF:000001">
    <property type="entry name" value="ATP-dependent zinc metalloprotease FtsH"/>
    <property type="match status" value="1"/>
</dbReference>
<reference evidence="19" key="1">
    <citation type="submission" date="2021-09" db="EMBL/GenBank/DDBJ databases">
        <title>Genomic analysis of Ralstonia spp.</title>
        <authorList>
            <person name="Aburjaile F."/>
            <person name="Ariute J.C."/>
            <person name="Pais A.K.L."/>
            <person name="Albuquerque G.M.R."/>
            <person name="Silva A.M.F."/>
            <person name="Brenig B."/>
            <person name="Azevedo V."/>
            <person name="Matiuzzi M."/>
            <person name="Ramos R."/>
            <person name="Goes-Neto A."/>
            <person name="Soares S."/>
            <person name="Iseppon A.M.B."/>
            <person name="Souza E."/>
            <person name="Gama M."/>
        </authorList>
    </citation>
    <scope>NUCLEOTIDE SEQUENCE</scope>
    <source>
        <strain evidence="19">CCRMRs91</strain>
    </source>
</reference>
<keyword evidence="7 15" id="KW-0547">Nucleotide-binding</keyword>
<dbReference type="GO" id="GO:0005886">
    <property type="term" value="C:plasma membrane"/>
    <property type="evidence" value="ECO:0007669"/>
    <property type="project" value="UniProtKB-SubCell"/>
</dbReference>
<feature type="binding site" evidence="15">
    <location>
        <position position="434"/>
    </location>
    <ligand>
        <name>Zn(2+)</name>
        <dbReference type="ChEBI" id="CHEBI:29105"/>
        <note>catalytic</note>
    </ligand>
</feature>
<dbReference type="EMBL" id="JAIVFG010000005">
    <property type="protein sequence ID" value="MDB0569960.1"/>
    <property type="molecule type" value="Genomic_DNA"/>
</dbReference>
<evidence type="ECO:0000256" key="1">
    <source>
        <dbReference type="ARBA" id="ARBA00004370"/>
    </source>
</evidence>
<keyword evidence="12 15" id="KW-0482">Metalloprotease</keyword>
<dbReference type="InterPro" id="IPR000642">
    <property type="entry name" value="Peptidase_M41"/>
</dbReference>
<accession>A0AAW5ZJZ7</accession>
<dbReference type="PANTHER" id="PTHR23076">
    <property type="entry name" value="METALLOPROTEASE M41 FTSH"/>
    <property type="match status" value="1"/>
</dbReference>
<comment type="cofactor">
    <cofactor evidence="15">
        <name>Zn(2+)</name>
        <dbReference type="ChEBI" id="CHEBI:29105"/>
    </cofactor>
    <text evidence="15">Binds 1 zinc ion per subunit.</text>
</comment>
<keyword evidence="4 15" id="KW-0645">Protease</keyword>
<dbReference type="GO" id="GO:0006508">
    <property type="term" value="P:proteolysis"/>
    <property type="evidence" value="ECO:0007669"/>
    <property type="project" value="UniProtKB-KW"/>
</dbReference>
<comment type="similarity">
    <text evidence="16">Belongs to the AAA ATPase family.</text>
</comment>
<comment type="subcellular location">
    <subcellularLocation>
        <location evidence="15">Cell membrane</location>
        <topology evidence="15">Multi-pass membrane protein</topology>
        <orientation evidence="15">Cytoplasmic side</orientation>
    </subcellularLocation>
    <subcellularLocation>
        <location evidence="1">Membrane</location>
    </subcellularLocation>
</comment>
<keyword evidence="6 15" id="KW-0479">Metal-binding</keyword>
<feature type="transmembrane region" description="Helical" evidence="15">
    <location>
        <begin position="9"/>
        <end position="28"/>
    </location>
</feature>
<keyword evidence="3 15" id="KW-1003">Cell membrane</keyword>
<dbReference type="FunFam" id="1.20.58.760:FF:000001">
    <property type="entry name" value="ATP-dependent zinc metalloprotease FtsH"/>
    <property type="match status" value="1"/>
</dbReference>
<evidence type="ECO:0000256" key="5">
    <source>
        <dbReference type="ARBA" id="ARBA00022692"/>
    </source>
</evidence>
<evidence type="ECO:0000313" key="20">
    <source>
        <dbReference type="Proteomes" id="UP001144050"/>
    </source>
</evidence>
<dbReference type="RefSeq" id="WP_271656229.1">
    <property type="nucleotide sequence ID" value="NZ_JAIVFG010000005.1"/>
</dbReference>
<feature type="binding site" evidence="15">
    <location>
        <begin position="212"/>
        <end position="219"/>
    </location>
    <ligand>
        <name>ATP</name>
        <dbReference type="ChEBI" id="CHEBI:30616"/>
    </ligand>
</feature>
<evidence type="ECO:0000256" key="3">
    <source>
        <dbReference type="ARBA" id="ARBA00022475"/>
    </source>
</evidence>
<organism evidence="19 20">
    <name type="scientific">Ralstonia solanacearum</name>
    <name type="common">Pseudomonas solanacearum</name>
    <dbReference type="NCBI Taxonomy" id="305"/>
    <lineage>
        <taxon>Bacteria</taxon>
        <taxon>Pseudomonadati</taxon>
        <taxon>Pseudomonadota</taxon>
        <taxon>Betaproteobacteria</taxon>
        <taxon>Burkholderiales</taxon>
        <taxon>Burkholderiaceae</taxon>
        <taxon>Ralstonia</taxon>
        <taxon>Ralstonia solanacearum species complex</taxon>
    </lineage>
</organism>
<evidence type="ECO:0000313" key="19">
    <source>
        <dbReference type="EMBL" id="MDB0569960.1"/>
    </source>
</evidence>
<keyword evidence="9 15" id="KW-0862">Zinc</keyword>
<evidence type="ECO:0000256" key="15">
    <source>
        <dbReference type="HAMAP-Rule" id="MF_01458"/>
    </source>
</evidence>
<dbReference type="Pfam" id="PF01434">
    <property type="entry name" value="Peptidase_M41"/>
    <property type="match status" value="1"/>
</dbReference>
<evidence type="ECO:0000256" key="2">
    <source>
        <dbReference type="ARBA" id="ARBA00010044"/>
    </source>
</evidence>
<name>A0AAW5ZJZ7_RALSL</name>